<gene>
    <name evidence="1" type="ORF">CH371_07455</name>
</gene>
<evidence type="ECO:0000313" key="2">
    <source>
        <dbReference type="Proteomes" id="UP000231912"/>
    </source>
</evidence>
<evidence type="ECO:0000313" key="1">
    <source>
        <dbReference type="EMBL" id="PJZ66123.1"/>
    </source>
</evidence>
<sequence length="64" mass="7698">MRLGLHRFHFYVPSANNSEDKSNLLDIFLLYLDPALFLSRRVLYLRSFFSYFKQFLVAGFAKRF</sequence>
<protein>
    <submittedName>
        <fullName evidence="1">Uncharacterized protein</fullName>
    </submittedName>
</protein>
<name>A0A2M9ZCF6_9LEPT</name>
<dbReference type="EMBL" id="NPDT01000002">
    <property type="protein sequence ID" value="PJZ66123.1"/>
    <property type="molecule type" value="Genomic_DNA"/>
</dbReference>
<dbReference type="Proteomes" id="UP000231912">
    <property type="component" value="Unassembled WGS sequence"/>
</dbReference>
<proteinExistence type="predicted"/>
<accession>A0A2M9ZCF6</accession>
<reference evidence="1 2" key="1">
    <citation type="submission" date="2017-07" db="EMBL/GenBank/DDBJ databases">
        <title>Leptospira spp. isolated from tropical soils.</title>
        <authorList>
            <person name="Thibeaux R."/>
            <person name="Iraola G."/>
            <person name="Ferres I."/>
            <person name="Bierque E."/>
            <person name="Girault D."/>
            <person name="Soupe-Gilbert M.-E."/>
            <person name="Picardeau M."/>
            <person name="Goarant C."/>
        </authorList>
    </citation>
    <scope>NUCLEOTIDE SEQUENCE [LARGE SCALE GENOMIC DNA]</scope>
    <source>
        <strain evidence="1 2">FH2-C-A2</strain>
    </source>
</reference>
<dbReference type="AlphaFoldDB" id="A0A2M9ZCF6"/>
<organism evidence="1 2">
    <name type="scientific">Leptospira wolffii</name>
    <dbReference type="NCBI Taxonomy" id="409998"/>
    <lineage>
        <taxon>Bacteria</taxon>
        <taxon>Pseudomonadati</taxon>
        <taxon>Spirochaetota</taxon>
        <taxon>Spirochaetia</taxon>
        <taxon>Leptospirales</taxon>
        <taxon>Leptospiraceae</taxon>
        <taxon>Leptospira</taxon>
    </lineage>
</organism>
<comment type="caution">
    <text evidence="1">The sequence shown here is derived from an EMBL/GenBank/DDBJ whole genome shotgun (WGS) entry which is preliminary data.</text>
</comment>